<dbReference type="InterPro" id="IPR012867">
    <property type="entry name" value="DUF1648"/>
</dbReference>
<organism evidence="3 4">
    <name type="scientific">Lancefieldella parvula</name>
    <dbReference type="NCBI Taxonomy" id="1382"/>
    <lineage>
        <taxon>Bacteria</taxon>
        <taxon>Bacillati</taxon>
        <taxon>Actinomycetota</taxon>
        <taxon>Coriobacteriia</taxon>
        <taxon>Coriobacteriales</taxon>
        <taxon>Atopobiaceae</taxon>
        <taxon>Lancefieldella</taxon>
    </lineage>
</organism>
<dbReference type="AlphaFoldDB" id="A0A9E7D3H3"/>
<reference evidence="3" key="1">
    <citation type="submission" date="2022-05" db="EMBL/GenBank/DDBJ databases">
        <title>Using nanopore sequencing to obtain complete genomes from saliva samples.</title>
        <authorList>
            <person name="Baker J.L."/>
        </authorList>
    </citation>
    <scope>NUCLEOTIDE SEQUENCE</scope>
    <source>
        <strain evidence="3">JCVI-JB-Lp32</strain>
    </source>
</reference>
<keyword evidence="1" id="KW-0812">Transmembrane</keyword>
<keyword evidence="1" id="KW-0472">Membrane</keyword>
<feature type="transmembrane region" description="Helical" evidence="1">
    <location>
        <begin position="58"/>
        <end position="77"/>
    </location>
</feature>
<gene>
    <name evidence="3" type="ORF">M3I19_06750</name>
</gene>
<accession>A0A9E7D3H3</accession>
<feature type="domain" description="DUF1648" evidence="2">
    <location>
        <begin position="24"/>
        <end position="67"/>
    </location>
</feature>
<dbReference type="EMBL" id="CP097092">
    <property type="protein sequence ID" value="UQF77967.1"/>
    <property type="molecule type" value="Genomic_DNA"/>
</dbReference>
<protein>
    <submittedName>
        <fullName evidence="3">DUF1648 domain-containing protein</fullName>
    </submittedName>
</protein>
<feature type="transmembrane region" description="Helical" evidence="1">
    <location>
        <begin position="15"/>
        <end position="38"/>
    </location>
</feature>
<dbReference type="Proteomes" id="UP000831562">
    <property type="component" value="Chromosome"/>
</dbReference>
<feature type="transmembrane region" description="Helical" evidence="1">
    <location>
        <begin position="98"/>
        <end position="117"/>
    </location>
</feature>
<feature type="transmembrane region" description="Helical" evidence="1">
    <location>
        <begin position="132"/>
        <end position="155"/>
    </location>
</feature>
<keyword evidence="1" id="KW-1133">Transmembrane helix</keyword>
<proteinExistence type="predicted"/>
<dbReference type="Pfam" id="PF07853">
    <property type="entry name" value="DUF1648"/>
    <property type="match status" value="1"/>
</dbReference>
<feature type="transmembrane region" description="Helical" evidence="1">
    <location>
        <begin position="167"/>
        <end position="188"/>
    </location>
</feature>
<evidence type="ECO:0000313" key="4">
    <source>
        <dbReference type="Proteomes" id="UP000831562"/>
    </source>
</evidence>
<name>A0A9E7D3H3_9ACTN</name>
<sequence>MAKLMKGDKGYFDKAMSLLAVFLGILPAVVLLVLWNSIPQSIPAHWFGDSVDRWGQKWELLILPVICLAIGLLLSFFSVRRNAEDSNDKERKYGIASLMVTLFTFSALSLVHIYLSLQSEGSVASKFDGATLFYVIDGLVCILLGIVFPATLMSMSSRAPRRFSGKYAKGLLISAGVVILLFCGTGLLRGYAALLLMFAMIIVPAVLISVSSYRNQRKRFL</sequence>
<feature type="transmembrane region" description="Helical" evidence="1">
    <location>
        <begin position="194"/>
        <end position="213"/>
    </location>
</feature>
<evidence type="ECO:0000313" key="3">
    <source>
        <dbReference type="EMBL" id="UQF77967.1"/>
    </source>
</evidence>
<evidence type="ECO:0000259" key="2">
    <source>
        <dbReference type="Pfam" id="PF07853"/>
    </source>
</evidence>
<evidence type="ECO:0000256" key="1">
    <source>
        <dbReference type="SAM" id="Phobius"/>
    </source>
</evidence>